<organism evidence="3 4">
    <name type="scientific">Undibacterium arcticum</name>
    <dbReference type="NCBI Taxonomy" id="1762892"/>
    <lineage>
        <taxon>Bacteria</taxon>
        <taxon>Pseudomonadati</taxon>
        <taxon>Pseudomonadota</taxon>
        <taxon>Betaproteobacteria</taxon>
        <taxon>Burkholderiales</taxon>
        <taxon>Oxalobacteraceae</taxon>
        <taxon>Undibacterium</taxon>
    </lineage>
</organism>
<dbReference type="PROSITE" id="PS51644">
    <property type="entry name" value="HTH_OST"/>
    <property type="match status" value="1"/>
</dbReference>
<dbReference type="PANTHER" id="PTHR35811">
    <property type="entry name" value="SLR1870 PROTEIN"/>
    <property type="match status" value="1"/>
</dbReference>
<dbReference type="InterPro" id="IPR041966">
    <property type="entry name" value="LOTUS-like"/>
</dbReference>
<feature type="region of interest" description="Disordered" evidence="1">
    <location>
        <begin position="163"/>
        <end position="192"/>
    </location>
</feature>
<dbReference type="CDD" id="cd10146">
    <property type="entry name" value="LabA_like_C"/>
    <property type="match status" value="1"/>
</dbReference>
<evidence type="ECO:0000313" key="3">
    <source>
        <dbReference type="EMBL" id="MFC3110777.1"/>
    </source>
</evidence>
<dbReference type="CDD" id="cd11297">
    <property type="entry name" value="PIN_LabA-like_N_1"/>
    <property type="match status" value="1"/>
</dbReference>
<keyword evidence="4" id="KW-1185">Reference proteome</keyword>
<dbReference type="EMBL" id="JBHRTP010000089">
    <property type="protein sequence ID" value="MFC3110777.1"/>
    <property type="molecule type" value="Genomic_DNA"/>
</dbReference>
<evidence type="ECO:0000259" key="2">
    <source>
        <dbReference type="PROSITE" id="PS51644"/>
    </source>
</evidence>
<dbReference type="InterPro" id="IPR025605">
    <property type="entry name" value="OST-HTH/LOTUS_dom"/>
</dbReference>
<reference evidence="4" key="1">
    <citation type="journal article" date="2019" name="Int. J. Syst. Evol. Microbiol.">
        <title>The Global Catalogue of Microorganisms (GCM) 10K type strain sequencing project: providing services to taxonomists for standard genome sequencing and annotation.</title>
        <authorList>
            <consortium name="The Broad Institute Genomics Platform"/>
            <consortium name="The Broad Institute Genome Sequencing Center for Infectious Disease"/>
            <person name="Wu L."/>
            <person name="Ma J."/>
        </authorList>
    </citation>
    <scope>NUCLEOTIDE SEQUENCE [LARGE SCALE GENOMIC DNA]</scope>
    <source>
        <strain evidence="4">KCTC 42986</strain>
    </source>
</reference>
<dbReference type="Proteomes" id="UP001595530">
    <property type="component" value="Unassembled WGS sequence"/>
</dbReference>
<gene>
    <name evidence="3" type="ORF">ACFOFO_22960</name>
</gene>
<protein>
    <submittedName>
        <fullName evidence="3">NYN domain-containing protein</fullName>
    </submittedName>
</protein>
<dbReference type="InterPro" id="IPR021139">
    <property type="entry name" value="NYN"/>
</dbReference>
<dbReference type="Gene3D" id="3.40.50.1010">
    <property type="entry name" value="5'-nuclease"/>
    <property type="match status" value="1"/>
</dbReference>
<dbReference type="Pfam" id="PF01936">
    <property type="entry name" value="NYN"/>
    <property type="match status" value="1"/>
</dbReference>
<comment type="caution">
    <text evidence="3">The sequence shown here is derived from an EMBL/GenBank/DDBJ whole genome shotgun (WGS) entry which is preliminary data.</text>
</comment>
<evidence type="ECO:0000313" key="4">
    <source>
        <dbReference type="Proteomes" id="UP001595530"/>
    </source>
</evidence>
<dbReference type="PANTHER" id="PTHR35811:SF1">
    <property type="entry name" value="HTH OST-TYPE DOMAIN-CONTAINING PROTEIN"/>
    <property type="match status" value="1"/>
</dbReference>
<dbReference type="Gene3D" id="3.30.420.610">
    <property type="entry name" value="LOTUS domain-like"/>
    <property type="match status" value="1"/>
</dbReference>
<feature type="domain" description="HTH OST-type" evidence="2">
    <location>
        <begin position="192"/>
        <end position="272"/>
    </location>
</feature>
<dbReference type="RefSeq" id="WP_390332992.1">
    <property type="nucleotide sequence ID" value="NZ_JBHRTP010000089.1"/>
</dbReference>
<accession>A0ABV7FAP2</accession>
<evidence type="ECO:0000256" key="1">
    <source>
        <dbReference type="SAM" id="MobiDB-lite"/>
    </source>
</evidence>
<proteinExistence type="predicted"/>
<name>A0ABV7FAP2_9BURK</name>
<sequence length="275" mass="31294">MAGQTEISNMALFCDFENVALGVRDAKYAQFDIRRVLERLLLKGSIVVKKAYCDWDRYKEFKGTMHEAAFELIEIPHVRQSGKNSADIRMVVDALDLCYTKSHVDAFVIISGDSDFSPLVSKLRENNKYVIGIGVKDSTSDLLSANCDEFIFYDDLVREQKPKRKPVEKKAPAKAAANGTVKATQPKSEDDKRQEAFDFIVETIEALSAERGEDKMWGSMVKQTMKRRRPGFTESAYGYRSFRELVEDAQKHHLLQMVRDEKSGQYTVRLPAADE</sequence>